<evidence type="ECO:0000256" key="8">
    <source>
        <dbReference type="ARBA" id="ARBA00022729"/>
    </source>
</evidence>
<evidence type="ECO:0000256" key="15">
    <source>
        <dbReference type="ARBA" id="ARBA00023157"/>
    </source>
</evidence>
<proteinExistence type="predicted"/>
<keyword evidence="11" id="KW-0418">Kinase</keyword>
<comment type="catalytic activity">
    <reaction evidence="19">
        <text>L-seryl-[protein] + ATP = O-phospho-L-seryl-[protein] + ADP + H(+)</text>
        <dbReference type="Rhea" id="RHEA:17989"/>
        <dbReference type="Rhea" id="RHEA-COMP:9863"/>
        <dbReference type="Rhea" id="RHEA-COMP:11604"/>
        <dbReference type="ChEBI" id="CHEBI:15378"/>
        <dbReference type="ChEBI" id="CHEBI:29999"/>
        <dbReference type="ChEBI" id="CHEBI:30616"/>
        <dbReference type="ChEBI" id="CHEBI:83421"/>
        <dbReference type="ChEBI" id="CHEBI:456216"/>
        <dbReference type="EC" id="2.7.11.1"/>
    </reaction>
</comment>
<dbReference type="AlphaFoldDB" id="A0ABD1ZL90"/>
<dbReference type="InterPro" id="IPR008271">
    <property type="entry name" value="Ser/Thr_kinase_AS"/>
</dbReference>
<evidence type="ECO:0000256" key="19">
    <source>
        <dbReference type="ARBA" id="ARBA00048679"/>
    </source>
</evidence>
<evidence type="ECO:0000256" key="20">
    <source>
        <dbReference type="SAM" id="MobiDB-lite"/>
    </source>
</evidence>
<dbReference type="GO" id="GO:0005524">
    <property type="term" value="F:ATP binding"/>
    <property type="evidence" value="ECO:0007669"/>
    <property type="project" value="UniProtKB-KW"/>
</dbReference>
<dbReference type="Pfam" id="PF00954">
    <property type="entry name" value="S_locus_glycop"/>
    <property type="match status" value="1"/>
</dbReference>
<dbReference type="SUPFAM" id="SSF51110">
    <property type="entry name" value="alpha-D-mannose-specific plant lectins"/>
    <property type="match status" value="1"/>
</dbReference>
<dbReference type="Gene3D" id="1.10.510.10">
    <property type="entry name" value="Transferase(Phosphotransferase) domain 1"/>
    <property type="match status" value="1"/>
</dbReference>
<keyword evidence="6" id="KW-0808">Transferase</keyword>
<evidence type="ECO:0000256" key="7">
    <source>
        <dbReference type="ARBA" id="ARBA00022692"/>
    </source>
</evidence>
<evidence type="ECO:0000256" key="16">
    <source>
        <dbReference type="ARBA" id="ARBA00023170"/>
    </source>
</evidence>
<evidence type="ECO:0000256" key="1">
    <source>
        <dbReference type="ARBA" id="ARBA00004479"/>
    </source>
</evidence>
<keyword evidence="26" id="KW-1185">Reference proteome</keyword>
<dbReference type="PANTHER" id="PTHR47976">
    <property type="entry name" value="G-TYPE LECTIN S-RECEPTOR-LIKE SERINE/THREONINE-PROTEIN KINASE SD2-5"/>
    <property type="match status" value="1"/>
</dbReference>
<dbReference type="Proteomes" id="UP001605036">
    <property type="component" value="Unassembled WGS sequence"/>
</dbReference>
<evidence type="ECO:0000256" key="3">
    <source>
        <dbReference type="ARBA" id="ARBA00022527"/>
    </source>
</evidence>
<comment type="catalytic activity">
    <reaction evidence="18">
        <text>L-threonyl-[protein] + ATP = O-phospho-L-threonyl-[protein] + ADP + H(+)</text>
        <dbReference type="Rhea" id="RHEA:46608"/>
        <dbReference type="Rhea" id="RHEA-COMP:11060"/>
        <dbReference type="Rhea" id="RHEA-COMP:11605"/>
        <dbReference type="ChEBI" id="CHEBI:15378"/>
        <dbReference type="ChEBI" id="CHEBI:30013"/>
        <dbReference type="ChEBI" id="CHEBI:30616"/>
        <dbReference type="ChEBI" id="CHEBI:61977"/>
        <dbReference type="ChEBI" id="CHEBI:456216"/>
        <dbReference type="EC" id="2.7.11.1"/>
    </reaction>
</comment>
<dbReference type="SMART" id="SM00108">
    <property type="entry name" value="B_lectin"/>
    <property type="match status" value="1"/>
</dbReference>
<keyword evidence="8 22" id="KW-0732">Signal</keyword>
<dbReference type="InterPro" id="IPR000858">
    <property type="entry name" value="S_locus_glycoprot_dom"/>
</dbReference>
<name>A0ABD1ZL90_9MARC</name>
<feature type="compositionally biased region" description="Pro residues" evidence="20">
    <location>
        <begin position="554"/>
        <end position="565"/>
    </location>
</feature>
<dbReference type="InterPro" id="IPR000719">
    <property type="entry name" value="Prot_kinase_dom"/>
</dbReference>
<dbReference type="GO" id="GO:0004674">
    <property type="term" value="F:protein serine/threonine kinase activity"/>
    <property type="evidence" value="ECO:0007669"/>
    <property type="project" value="UniProtKB-KW"/>
</dbReference>
<evidence type="ECO:0000256" key="14">
    <source>
        <dbReference type="ARBA" id="ARBA00023136"/>
    </source>
</evidence>
<comment type="subcellular location">
    <subcellularLocation>
        <location evidence="1">Membrane</location>
        <topology evidence="1">Single-pass type I membrane protein</topology>
    </subcellularLocation>
</comment>
<dbReference type="SMART" id="SM00220">
    <property type="entry name" value="S_TKc"/>
    <property type="match status" value="1"/>
</dbReference>
<evidence type="ECO:0000256" key="13">
    <source>
        <dbReference type="ARBA" id="ARBA00022989"/>
    </source>
</evidence>
<dbReference type="PANTHER" id="PTHR47976:SF115">
    <property type="entry name" value="RECEPTOR-LIKE SERINE_THREONINE-PROTEIN KINASE"/>
    <property type="match status" value="1"/>
</dbReference>
<feature type="transmembrane region" description="Helical" evidence="21">
    <location>
        <begin position="580"/>
        <end position="603"/>
    </location>
</feature>
<evidence type="ECO:0000256" key="5">
    <source>
        <dbReference type="ARBA" id="ARBA00022553"/>
    </source>
</evidence>
<keyword evidence="16" id="KW-0675">Receptor</keyword>
<evidence type="ECO:0000256" key="6">
    <source>
        <dbReference type="ARBA" id="ARBA00022679"/>
    </source>
</evidence>
<feature type="compositionally biased region" description="Gly residues" evidence="20">
    <location>
        <begin position="524"/>
        <end position="534"/>
    </location>
</feature>
<gene>
    <name evidence="25" type="ORF">R1flu_019137</name>
</gene>
<feature type="region of interest" description="Disordered" evidence="20">
    <location>
        <begin position="506"/>
        <end position="570"/>
    </location>
</feature>
<dbReference type="GO" id="GO:0030246">
    <property type="term" value="F:carbohydrate binding"/>
    <property type="evidence" value="ECO:0007669"/>
    <property type="project" value="UniProtKB-KW"/>
</dbReference>
<feature type="chain" id="PRO_5044808630" description="non-specific serine/threonine protein kinase" evidence="22">
    <location>
        <begin position="24"/>
        <end position="998"/>
    </location>
</feature>
<dbReference type="Pfam" id="PF00069">
    <property type="entry name" value="Pkinase"/>
    <property type="match status" value="1"/>
</dbReference>
<evidence type="ECO:0000256" key="21">
    <source>
        <dbReference type="SAM" id="Phobius"/>
    </source>
</evidence>
<feature type="signal peptide" evidence="22">
    <location>
        <begin position="1"/>
        <end position="23"/>
    </location>
</feature>
<feature type="domain" description="Bulb-type lectin" evidence="24">
    <location>
        <begin position="63"/>
        <end position="185"/>
    </location>
</feature>
<dbReference type="InterPro" id="IPR001480">
    <property type="entry name" value="Bulb-type_lectin_dom"/>
</dbReference>
<keyword evidence="4" id="KW-0245">EGF-like domain</keyword>
<dbReference type="InterPro" id="IPR036426">
    <property type="entry name" value="Bulb-type_lectin_dom_sf"/>
</dbReference>
<dbReference type="Gene3D" id="2.90.10.10">
    <property type="entry name" value="Bulb-type lectin domain"/>
    <property type="match status" value="1"/>
</dbReference>
<accession>A0ABD1ZL90</accession>
<dbReference type="SUPFAM" id="SSF56112">
    <property type="entry name" value="Protein kinase-like (PK-like)"/>
    <property type="match status" value="1"/>
</dbReference>
<keyword evidence="7 21" id="KW-0812">Transmembrane</keyword>
<evidence type="ECO:0000256" key="11">
    <source>
        <dbReference type="ARBA" id="ARBA00022777"/>
    </source>
</evidence>
<dbReference type="Gene3D" id="3.30.200.20">
    <property type="entry name" value="Phosphorylase Kinase, domain 1"/>
    <property type="match status" value="1"/>
</dbReference>
<feature type="domain" description="Protein kinase" evidence="23">
    <location>
        <begin position="656"/>
        <end position="935"/>
    </location>
</feature>
<keyword evidence="3" id="KW-0723">Serine/threonine-protein kinase</keyword>
<dbReference type="EMBL" id="JBHFFA010000001">
    <property type="protein sequence ID" value="KAL2651009.1"/>
    <property type="molecule type" value="Genomic_DNA"/>
</dbReference>
<evidence type="ECO:0000313" key="26">
    <source>
        <dbReference type="Proteomes" id="UP001605036"/>
    </source>
</evidence>
<dbReference type="PROSITE" id="PS50011">
    <property type="entry name" value="PROTEIN_KINASE_DOM"/>
    <property type="match status" value="1"/>
</dbReference>
<keyword evidence="13 21" id="KW-1133">Transmembrane helix</keyword>
<keyword evidence="12" id="KW-0067">ATP-binding</keyword>
<dbReference type="Pfam" id="PF01453">
    <property type="entry name" value="B_lectin"/>
    <property type="match status" value="1"/>
</dbReference>
<evidence type="ECO:0000256" key="17">
    <source>
        <dbReference type="ARBA" id="ARBA00023180"/>
    </source>
</evidence>
<evidence type="ECO:0000259" key="23">
    <source>
        <dbReference type="PROSITE" id="PS50011"/>
    </source>
</evidence>
<keyword evidence="9" id="KW-0430">Lectin</keyword>
<keyword evidence="14 21" id="KW-0472">Membrane</keyword>
<dbReference type="PROSITE" id="PS00108">
    <property type="entry name" value="PROTEIN_KINASE_ST"/>
    <property type="match status" value="1"/>
</dbReference>
<comment type="caution">
    <text evidence="25">The sequence shown here is derived from an EMBL/GenBank/DDBJ whole genome shotgun (WGS) entry which is preliminary data.</text>
</comment>
<keyword evidence="15" id="KW-1015">Disulfide bond</keyword>
<dbReference type="FunFam" id="3.30.200.20:FF:000178">
    <property type="entry name" value="serine/threonine-protein kinase PBS1-like"/>
    <property type="match status" value="1"/>
</dbReference>
<dbReference type="GO" id="GO:0016020">
    <property type="term" value="C:membrane"/>
    <property type="evidence" value="ECO:0007669"/>
    <property type="project" value="UniProtKB-SubCell"/>
</dbReference>
<evidence type="ECO:0000256" key="12">
    <source>
        <dbReference type="ARBA" id="ARBA00022840"/>
    </source>
</evidence>
<evidence type="ECO:0000256" key="2">
    <source>
        <dbReference type="ARBA" id="ARBA00012513"/>
    </source>
</evidence>
<evidence type="ECO:0000313" key="25">
    <source>
        <dbReference type="EMBL" id="KAL2651009.1"/>
    </source>
</evidence>
<dbReference type="EC" id="2.7.11.1" evidence="2"/>
<evidence type="ECO:0000256" key="9">
    <source>
        <dbReference type="ARBA" id="ARBA00022734"/>
    </source>
</evidence>
<dbReference type="InterPro" id="IPR011009">
    <property type="entry name" value="Kinase-like_dom_sf"/>
</dbReference>
<dbReference type="CDD" id="cd14066">
    <property type="entry name" value="STKc_IRAK"/>
    <property type="match status" value="1"/>
</dbReference>
<dbReference type="FunFam" id="1.10.510.10:FF:000248">
    <property type="entry name" value="S-receptor-like kinase 5"/>
    <property type="match status" value="1"/>
</dbReference>
<protein>
    <recommendedName>
        <fullName evidence="2">non-specific serine/threonine protein kinase</fullName>
        <ecNumber evidence="2">2.7.11.1</ecNumber>
    </recommendedName>
</protein>
<evidence type="ECO:0000256" key="4">
    <source>
        <dbReference type="ARBA" id="ARBA00022536"/>
    </source>
</evidence>
<evidence type="ECO:0000256" key="22">
    <source>
        <dbReference type="SAM" id="SignalP"/>
    </source>
</evidence>
<evidence type="ECO:0000256" key="10">
    <source>
        <dbReference type="ARBA" id="ARBA00022741"/>
    </source>
</evidence>
<dbReference type="InterPro" id="IPR051343">
    <property type="entry name" value="G-type_lectin_kinases/EP1-like"/>
</dbReference>
<sequence length="998" mass="110070">MASVHKLLGAAVVLLLLCQLGEATFYPLLNTWSVVNNESLEVTVKSGQSIRIVLTENEYYGFALAFFNINMYSAGTRPSSSNNNNNPAAPEDWFVLGIITMPFVDSSVWNVVWCANWDKPVRQNASVGLRSDGNLALWDEKGIEIWSTGVVTGGGRIGVAGLAMEKSGNLQLVDSASKIRWQSFNFPTDTILPDQWLSVGSTLKSRPSSTQSQLGAPSFTLKVENTGLALYAVSNSNINQQLLLEPYHITSLSQQQDMEGILAVCSHPAILTLDYNQGLVLEFNGDVRNSWNLVNSTICGDGDGKPIPPKLVLSNSMASNPHQFVRLDGDGNLQLYEYSANERIWKVITSVINSPCDLPSSCSSYGICNDDYHLERGEEVPLCSCDSGSSEPIASFVPLIPEIPSLGCKYSSSNPDVVAPCLVSKPIRVTISIGNSPSYNTDEDLLRLDDVDYFSNQFVPPNSTTSDWKECGRLCVISCSCSASFYQNDTGACYLVDTVHTLRRSRSPGRSAQLKLSAARRGSTDGGGDGGGQGRQRNDEGGSPSPSPAGLLDPSPPEFPTPPFFRRPGGKMSVSKSNELAIGLSIGLGGLFLFLLFFIYTLYKIMEKRKNVTQVRRFPEEEVDFDEDEMHGGDSLPGLPPKYSLKELQMATTGFHTKLGSTGAGGFGTVYEGVLTDGSKVAVKRLEGIRQNHKEFRAEVATIGSIHHRNLTRLLGFCSEGGHRLLVYEFMPKGSLDKWLFAPKDATNAIDAFCLDWNTRFKIALGTARGLAHLHNDCSTRVIHMDVKPQNILLDAEFFPKVSDFGLSKLMDHEDSGVLTSMRGTPGYLAPELLLRSQVSDKIDIYSYGIVLIELLTGRKSIDMFMEFDSEYFPSWAMNMARDGRLREALDKRMGDLVPEVHLQRVINIAYWCVHRDFRRRPSMKEVVQMLENLIHVPSIPEAELADLSSFKLPRRLSFNNETQSPMKLQRAYSDQGPYASTRARFVSKEELTMTGPK</sequence>
<evidence type="ECO:0000256" key="18">
    <source>
        <dbReference type="ARBA" id="ARBA00047899"/>
    </source>
</evidence>
<keyword evidence="10" id="KW-0547">Nucleotide-binding</keyword>
<keyword evidence="5" id="KW-0597">Phosphoprotein</keyword>
<keyword evidence="17" id="KW-0325">Glycoprotein</keyword>
<dbReference type="PROSITE" id="PS50927">
    <property type="entry name" value="BULB_LECTIN"/>
    <property type="match status" value="1"/>
</dbReference>
<reference evidence="25 26" key="1">
    <citation type="submission" date="2024-09" db="EMBL/GenBank/DDBJ databases">
        <title>Chromosome-scale assembly of Riccia fluitans.</title>
        <authorList>
            <person name="Paukszto L."/>
            <person name="Sawicki J."/>
            <person name="Karawczyk K."/>
            <person name="Piernik-Szablinska J."/>
            <person name="Szczecinska M."/>
            <person name="Mazdziarz M."/>
        </authorList>
    </citation>
    <scope>NUCLEOTIDE SEQUENCE [LARGE SCALE GENOMIC DNA]</scope>
    <source>
        <strain evidence="25">Rf_01</strain>
        <tissue evidence="25">Aerial parts of the thallus</tissue>
    </source>
</reference>
<evidence type="ECO:0000259" key="24">
    <source>
        <dbReference type="PROSITE" id="PS50927"/>
    </source>
</evidence>
<organism evidence="25 26">
    <name type="scientific">Riccia fluitans</name>
    <dbReference type="NCBI Taxonomy" id="41844"/>
    <lineage>
        <taxon>Eukaryota</taxon>
        <taxon>Viridiplantae</taxon>
        <taxon>Streptophyta</taxon>
        <taxon>Embryophyta</taxon>
        <taxon>Marchantiophyta</taxon>
        <taxon>Marchantiopsida</taxon>
        <taxon>Marchantiidae</taxon>
        <taxon>Marchantiales</taxon>
        <taxon>Ricciaceae</taxon>
        <taxon>Riccia</taxon>
    </lineage>
</organism>